<sequence>MKKIVLVLFLLAVCVATGRSQESRQDVSLSGFALIPPFVASSTNVQVHSNAAYGALVSYRFMLTPNSALEANYGITYQNTYRYVVGNTNVTKILTRTQEMSGAYVRSFTFRKWNPFVEAGPAGMIFLPIRNSGTTSIDAKQQTNLAGMYGAGIAYEISPSFDIRAEYRGIVTKVPNFGLGSGNTTQNLTTNKWFNLYEPVVGVAYHF</sequence>
<reference evidence="4" key="1">
    <citation type="submission" date="2021-04" db="EMBL/GenBank/DDBJ databases">
        <title>Phylogenetic analysis of Acidobacteriaceae.</title>
        <authorList>
            <person name="Qiu L."/>
            <person name="Zhang Q."/>
        </authorList>
    </citation>
    <scope>NUCLEOTIDE SEQUENCE</scope>
    <source>
        <strain evidence="4">DSM 25168</strain>
    </source>
</reference>
<dbReference type="SUPFAM" id="SSF56925">
    <property type="entry name" value="OMPA-like"/>
    <property type="match status" value="1"/>
</dbReference>
<feature type="signal peptide" evidence="2">
    <location>
        <begin position="1"/>
        <end position="18"/>
    </location>
</feature>
<dbReference type="AlphaFoldDB" id="A0A9J7BKL0"/>
<proteinExistence type="predicted"/>
<accession>A0A9J7BKL0</accession>
<gene>
    <name evidence="4" type="ORF">MOP44_17245</name>
</gene>
<protein>
    <submittedName>
        <fullName evidence="4">Porin family protein</fullName>
    </submittedName>
</protein>
<dbReference type="Pfam" id="PF13505">
    <property type="entry name" value="OMP_b-brl"/>
    <property type="match status" value="1"/>
</dbReference>
<evidence type="ECO:0000313" key="5">
    <source>
        <dbReference type="Proteomes" id="UP001059380"/>
    </source>
</evidence>
<dbReference type="EMBL" id="CP093313">
    <property type="protein sequence ID" value="UWZ82314.1"/>
    <property type="molecule type" value="Genomic_DNA"/>
</dbReference>
<dbReference type="InterPro" id="IPR011250">
    <property type="entry name" value="OMP/PagP_B-barrel"/>
</dbReference>
<dbReference type="KEGG" id="orp:MOP44_17245"/>
<keyword evidence="5" id="KW-1185">Reference proteome</keyword>
<name>A0A9J7BKL0_9BACT</name>
<feature type="chain" id="PRO_5039893226" evidence="2">
    <location>
        <begin position="19"/>
        <end position="207"/>
    </location>
</feature>
<evidence type="ECO:0000256" key="2">
    <source>
        <dbReference type="SAM" id="SignalP"/>
    </source>
</evidence>
<dbReference type="Gene3D" id="2.40.160.20">
    <property type="match status" value="1"/>
</dbReference>
<dbReference type="Proteomes" id="UP001059380">
    <property type="component" value="Chromosome"/>
</dbReference>
<evidence type="ECO:0000313" key="4">
    <source>
        <dbReference type="EMBL" id="UWZ82314.1"/>
    </source>
</evidence>
<dbReference type="InterPro" id="IPR027385">
    <property type="entry name" value="Beta-barrel_OMP"/>
</dbReference>
<feature type="domain" description="Outer membrane protein beta-barrel" evidence="3">
    <location>
        <begin position="6"/>
        <end position="207"/>
    </location>
</feature>
<evidence type="ECO:0000256" key="1">
    <source>
        <dbReference type="ARBA" id="ARBA00022729"/>
    </source>
</evidence>
<keyword evidence="1 2" id="KW-0732">Signal</keyword>
<dbReference type="RefSeq" id="WP_260791498.1">
    <property type="nucleotide sequence ID" value="NZ_CP093313.1"/>
</dbReference>
<evidence type="ECO:0000259" key="3">
    <source>
        <dbReference type="Pfam" id="PF13505"/>
    </source>
</evidence>
<organism evidence="4 5">
    <name type="scientific">Occallatibacter riparius</name>
    <dbReference type="NCBI Taxonomy" id="1002689"/>
    <lineage>
        <taxon>Bacteria</taxon>
        <taxon>Pseudomonadati</taxon>
        <taxon>Acidobacteriota</taxon>
        <taxon>Terriglobia</taxon>
        <taxon>Terriglobales</taxon>
        <taxon>Acidobacteriaceae</taxon>
        <taxon>Occallatibacter</taxon>
    </lineage>
</organism>